<feature type="non-terminal residue" evidence="1">
    <location>
        <position position="78"/>
    </location>
</feature>
<evidence type="ECO:0000313" key="2">
    <source>
        <dbReference type="Proteomes" id="UP000652761"/>
    </source>
</evidence>
<keyword evidence="2" id="KW-1185">Reference proteome</keyword>
<reference evidence="1" key="1">
    <citation type="submission" date="2017-07" db="EMBL/GenBank/DDBJ databases">
        <title>Taro Niue Genome Assembly and Annotation.</title>
        <authorList>
            <person name="Atibalentja N."/>
            <person name="Keating K."/>
            <person name="Fields C.J."/>
        </authorList>
    </citation>
    <scope>NUCLEOTIDE SEQUENCE</scope>
    <source>
        <strain evidence="1">Niue_2</strain>
        <tissue evidence="1">Leaf</tissue>
    </source>
</reference>
<accession>A0A843TH34</accession>
<dbReference type="AlphaFoldDB" id="A0A843TH34"/>
<comment type="caution">
    <text evidence="1">The sequence shown here is derived from an EMBL/GenBank/DDBJ whole genome shotgun (WGS) entry which is preliminary data.</text>
</comment>
<sequence>MTARLYTTLDKVEVGGYQRRFSSYVHGTQRTVDYKGKPCSLTKTWGFQGVVPFVLKEVLEGSRVLYSSSGCEVKTSCG</sequence>
<gene>
    <name evidence="1" type="ORF">Taro_002626</name>
</gene>
<dbReference type="Proteomes" id="UP000652761">
    <property type="component" value="Unassembled WGS sequence"/>
</dbReference>
<protein>
    <submittedName>
        <fullName evidence="1">Uncharacterized protein</fullName>
    </submittedName>
</protein>
<organism evidence="1 2">
    <name type="scientific">Colocasia esculenta</name>
    <name type="common">Wild taro</name>
    <name type="synonym">Arum esculentum</name>
    <dbReference type="NCBI Taxonomy" id="4460"/>
    <lineage>
        <taxon>Eukaryota</taxon>
        <taxon>Viridiplantae</taxon>
        <taxon>Streptophyta</taxon>
        <taxon>Embryophyta</taxon>
        <taxon>Tracheophyta</taxon>
        <taxon>Spermatophyta</taxon>
        <taxon>Magnoliopsida</taxon>
        <taxon>Liliopsida</taxon>
        <taxon>Araceae</taxon>
        <taxon>Aroideae</taxon>
        <taxon>Colocasieae</taxon>
        <taxon>Colocasia</taxon>
    </lineage>
</organism>
<name>A0A843TH34_COLES</name>
<proteinExistence type="predicted"/>
<evidence type="ECO:0000313" key="1">
    <source>
        <dbReference type="EMBL" id="MQL70325.1"/>
    </source>
</evidence>
<dbReference type="EMBL" id="NMUH01000063">
    <property type="protein sequence ID" value="MQL70325.1"/>
    <property type="molecule type" value="Genomic_DNA"/>
</dbReference>